<dbReference type="Proteomes" id="UP000295685">
    <property type="component" value="Unassembled WGS sequence"/>
</dbReference>
<dbReference type="EMBL" id="PECK01000006">
    <property type="protein sequence ID" value="TDZ93535.1"/>
    <property type="molecule type" value="Genomic_DNA"/>
</dbReference>
<evidence type="ECO:0000313" key="3">
    <source>
        <dbReference type="Proteomes" id="UP000294844"/>
    </source>
</evidence>
<dbReference type="InterPro" id="IPR024520">
    <property type="entry name" value="DUF3558"/>
</dbReference>
<evidence type="ECO:0000313" key="1">
    <source>
        <dbReference type="EMBL" id="TDZ93535.1"/>
    </source>
</evidence>
<accession>A0A4R8SDI4</accession>
<dbReference type="EMBL" id="PECM01000001">
    <property type="protein sequence ID" value="TEA09318.1"/>
    <property type="molecule type" value="Genomic_DNA"/>
</dbReference>
<protein>
    <recommendedName>
        <fullName evidence="5">DUF3558 domain-containing protein</fullName>
    </recommendedName>
</protein>
<evidence type="ECO:0000313" key="4">
    <source>
        <dbReference type="Proteomes" id="UP000295685"/>
    </source>
</evidence>
<reference evidence="3 4" key="1">
    <citation type="journal article" date="2019" name="Sci. Rep.">
        <title>Extended insight into the Mycobacterium chelonae-abscessus complex through whole genome sequencing of Mycobacterium salmoniphilum outbreak and Mycobacterium salmoniphilum-like strains.</title>
        <authorList>
            <person name="Behra P.R.K."/>
            <person name="Das S."/>
            <person name="Pettersson B.M.F."/>
            <person name="Shirreff L."/>
            <person name="DuCote T."/>
            <person name="Jacobsson K.G."/>
            <person name="Ennis D.G."/>
            <person name="Kirsebom L.A."/>
        </authorList>
    </citation>
    <scope>NUCLEOTIDE SEQUENCE [LARGE SCALE GENOMIC DNA]</scope>
    <source>
        <strain evidence="2 3">CCUG 60883</strain>
        <strain evidence="1 4">CCUG 60885</strain>
    </source>
</reference>
<gene>
    <name evidence="2" type="ORF">CCUG60883_00079</name>
    <name evidence="1" type="ORF">CCUG60885_03138</name>
</gene>
<sequence length="209" mass="22551">MVTNQRKPTTPLALDLTANNDMNMLRITILASLMVASAGCSGPISGTAVTSSGSAVASQLPTNTAGRTHVTFDPCKDIPAGVIADLQLDAKPPRPDTQTDGDIENVFCKYYPRAPHYLLTVAASNYTLDMLKKTNNEWGYQEFEVNGRKMLFGYRSPQPETNSCALNVAATTGVYGVLAVGVHNDFTPFPDCLTAVKKNMEGLLPYFPQ</sequence>
<dbReference type="Pfam" id="PF12079">
    <property type="entry name" value="DUF3558"/>
    <property type="match status" value="1"/>
</dbReference>
<dbReference type="AlphaFoldDB" id="A0A4R8SDI4"/>
<dbReference type="Proteomes" id="UP000294844">
    <property type="component" value="Unassembled WGS sequence"/>
</dbReference>
<keyword evidence="3" id="KW-1185">Reference proteome</keyword>
<evidence type="ECO:0008006" key="5">
    <source>
        <dbReference type="Google" id="ProtNLM"/>
    </source>
</evidence>
<proteinExistence type="predicted"/>
<evidence type="ECO:0000313" key="2">
    <source>
        <dbReference type="EMBL" id="TEA09318.1"/>
    </source>
</evidence>
<organism evidence="1 4">
    <name type="scientific">Mycobacteroides salmoniphilum</name>
    <dbReference type="NCBI Taxonomy" id="404941"/>
    <lineage>
        <taxon>Bacteria</taxon>
        <taxon>Bacillati</taxon>
        <taxon>Actinomycetota</taxon>
        <taxon>Actinomycetes</taxon>
        <taxon>Mycobacteriales</taxon>
        <taxon>Mycobacteriaceae</taxon>
        <taxon>Mycobacteroides</taxon>
    </lineage>
</organism>
<name>A0A4R8SDI4_9MYCO</name>
<comment type="caution">
    <text evidence="1">The sequence shown here is derived from an EMBL/GenBank/DDBJ whole genome shotgun (WGS) entry which is preliminary data.</text>
</comment>